<dbReference type="EMBL" id="JAEKOZ010000007">
    <property type="protein sequence ID" value="MBJ3808188.1"/>
    <property type="molecule type" value="Genomic_DNA"/>
</dbReference>
<gene>
    <name evidence="2" type="ORF">JGB26_13880</name>
</gene>
<feature type="compositionally biased region" description="Low complexity" evidence="1">
    <location>
        <begin position="88"/>
        <end position="105"/>
    </location>
</feature>
<proteinExistence type="predicted"/>
<comment type="caution">
    <text evidence="2">The sequence shown here is derived from an EMBL/GenBank/DDBJ whole genome shotgun (WGS) entry which is preliminary data.</text>
</comment>
<accession>A0ABS0X4U4</accession>
<reference evidence="2 3" key="1">
    <citation type="submission" date="2020-12" db="EMBL/GenBank/DDBJ databases">
        <title>Streptomyces typhae sp. nov., a novel endophytic actinomycete isolated from the root of cattail pollen (Typha angustifolia L.).</title>
        <authorList>
            <person name="Peng C."/>
            <person name="Liu C."/>
        </authorList>
    </citation>
    <scope>NUCLEOTIDE SEQUENCE [LARGE SCALE GENOMIC DNA]</scope>
    <source>
        <strain evidence="2 3">JCM 4753</strain>
    </source>
</reference>
<protein>
    <submittedName>
        <fullName evidence="2">Uncharacterized protein</fullName>
    </submittedName>
</protein>
<dbReference type="RefSeq" id="WP_190115660.1">
    <property type="nucleotide sequence ID" value="NZ_BMVR01000004.1"/>
</dbReference>
<evidence type="ECO:0000256" key="1">
    <source>
        <dbReference type="SAM" id="MobiDB-lite"/>
    </source>
</evidence>
<feature type="region of interest" description="Disordered" evidence="1">
    <location>
        <begin position="88"/>
        <end position="118"/>
    </location>
</feature>
<dbReference type="Proteomes" id="UP000634780">
    <property type="component" value="Unassembled WGS sequence"/>
</dbReference>
<organism evidence="2 3">
    <name type="scientific">Streptomyces flavofungini</name>
    <dbReference type="NCBI Taxonomy" id="68200"/>
    <lineage>
        <taxon>Bacteria</taxon>
        <taxon>Bacillati</taxon>
        <taxon>Actinomycetota</taxon>
        <taxon>Actinomycetes</taxon>
        <taxon>Kitasatosporales</taxon>
        <taxon>Streptomycetaceae</taxon>
        <taxon>Streptomyces</taxon>
    </lineage>
</organism>
<sequence>MQHLKEYDPEWAQAWTTDTANGGVDHATMLAQEKTPVLLTHHFHMTAPDTGQLMGAMPDIQAAQARRLLESTGQPVTFTPLDAPHACTSRWHSSTSASSPTGSRTCPDLRTADPDLGRCRALRPRPARTTHHSIEQCASRALSKL</sequence>
<keyword evidence="3" id="KW-1185">Reference proteome</keyword>
<evidence type="ECO:0000313" key="3">
    <source>
        <dbReference type="Proteomes" id="UP000634780"/>
    </source>
</evidence>
<name>A0ABS0X4U4_9ACTN</name>
<evidence type="ECO:0000313" key="2">
    <source>
        <dbReference type="EMBL" id="MBJ3808188.1"/>
    </source>
</evidence>